<evidence type="ECO:0000313" key="2">
    <source>
        <dbReference type="Proteomes" id="UP001464891"/>
    </source>
</evidence>
<dbReference type="RefSeq" id="WP_190442835.1">
    <property type="nucleotide sequence ID" value="NZ_JAMPKM010000049.1"/>
</dbReference>
<proteinExistence type="predicted"/>
<dbReference type="EMBL" id="JAMPKM010000049">
    <property type="protein sequence ID" value="MEP0820879.1"/>
    <property type="molecule type" value="Genomic_DNA"/>
</dbReference>
<accession>A0ABV0JGW0</accession>
<keyword evidence="2" id="KW-1185">Reference proteome</keyword>
<comment type="caution">
    <text evidence="1">The sequence shown here is derived from an EMBL/GenBank/DDBJ whole genome shotgun (WGS) entry which is preliminary data.</text>
</comment>
<protein>
    <submittedName>
        <fullName evidence="1">Uncharacterized protein</fullName>
    </submittedName>
</protein>
<gene>
    <name evidence="1" type="ORF">NC998_27720</name>
</gene>
<sequence>MYSDREIYRLCTTCKAEDRQKAFALALSLTEHGAQACITCKRTEYKVWVSLRTQHLAASVPSPKAIASGIHGIALAG</sequence>
<organism evidence="1 2">
    <name type="scientific">Trichocoleus desertorum GB2-A4</name>
    <dbReference type="NCBI Taxonomy" id="2933944"/>
    <lineage>
        <taxon>Bacteria</taxon>
        <taxon>Bacillati</taxon>
        <taxon>Cyanobacteriota</taxon>
        <taxon>Cyanophyceae</taxon>
        <taxon>Leptolyngbyales</taxon>
        <taxon>Trichocoleusaceae</taxon>
        <taxon>Trichocoleus</taxon>
    </lineage>
</organism>
<evidence type="ECO:0000313" key="1">
    <source>
        <dbReference type="EMBL" id="MEP0820879.1"/>
    </source>
</evidence>
<dbReference type="Proteomes" id="UP001464891">
    <property type="component" value="Unassembled WGS sequence"/>
</dbReference>
<name>A0ABV0JGW0_9CYAN</name>
<reference evidence="1 2" key="1">
    <citation type="submission" date="2022-04" db="EMBL/GenBank/DDBJ databases">
        <title>Positive selection, recombination, and allopatry shape intraspecific diversity of widespread and dominant cyanobacteria.</title>
        <authorList>
            <person name="Wei J."/>
            <person name="Shu W."/>
            <person name="Hu C."/>
        </authorList>
    </citation>
    <scope>NUCLEOTIDE SEQUENCE [LARGE SCALE GENOMIC DNA]</scope>
    <source>
        <strain evidence="1 2">GB2-A4</strain>
    </source>
</reference>